<organism evidence="9 10">
    <name type="scientific">Thiomicrorhabdus xiamenensis</name>
    <dbReference type="NCBI Taxonomy" id="2739063"/>
    <lineage>
        <taxon>Bacteria</taxon>
        <taxon>Pseudomonadati</taxon>
        <taxon>Pseudomonadota</taxon>
        <taxon>Gammaproteobacteria</taxon>
        <taxon>Thiotrichales</taxon>
        <taxon>Piscirickettsiaceae</taxon>
        <taxon>Thiomicrorhabdus</taxon>
    </lineage>
</organism>
<evidence type="ECO:0000256" key="1">
    <source>
        <dbReference type="ARBA" id="ARBA00004651"/>
    </source>
</evidence>
<evidence type="ECO:0000313" key="9">
    <source>
        <dbReference type="EMBL" id="QKI88945.1"/>
    </source>
</evidence>
<dbReference type="Gene3D" id="1.10.3720.10">
    <property type="entry name" value="MetI-like"/>
    <property type="match status" value="1"/>
</dbReference>
<keyword evidence="2 7" id="KW-0813">Transport</keyword>
<dbReference type="InterPro" id="IPR000515">
    <property type="entry name" value="MetI-like"/>
</dbReference>
<comment type="subcellular location">
    <subcellularLocation>
        <location evidence="1 7">Cell membrane</location>
        <topology evidence="1 7">Multi-pass membrane protein</topology>
    </subcellularLocation>
</comment>
<keyword evidence="6 7" id="KW-0472">Membrane</keyword>
<feature type="domain" description="ABC transmembrane type-1" evidence="8">
    <location>
        <begin position="107"/>
        <end position="287"/>
    </location>
</feature>
<name>A0A7D4T0Q3_9GAMM</name>
<evidence type="ECO:0000256" key="2">
    <source>
        <dbReference type="ARBA" id="ARBA00022448"/>
    </source>
</evidence>
<feature type="transmembrane region" description="Helical" evidence="7">
    <location>
        <begin position="235"/>
        <end position="258"/>
    </location>
</feature>
<dbReference type="CDD" id="cd06261">
    <property type="entry name" value="TM_PBP2"/>
    <property type="match status" value="1"/>
</dbReference>
<dbReference type="GO" id="GO:0005886">
    <property type="term" value="C:plasma membrane"/>
    <property type="evidence" value="ECO:0007669"/>
    <property type="project" value="UniProtKB-SubCell"/>
</dbReference>
<evidence type="ECO:0000256" key="5">
    <source>
        <dbReference type="ARBA" id="ARBA00022989"/>
    </source>
</evidence>
<evidence type="ECO:0000259" key="8">
    <source>
        <dbReference type="PROSITE" id="PS50928"/>
    </source>
</evidence>
<dbReference type="KEGG" id="txa:HQN79_04855"/>
<sequence length="301" mass="32794">MRMTGNRPESEIVENAVAENVSTSAVPQARSSRSISVKPSRMRLAWSEAGWLLFAWLLIAALWELGAYTEVLNPRILPPPSETIPYLLQGPAPAGIGAQRTTFLGAIFDTLSRVAIGYLLGIFAALLVGALIVRYKPLRRVCFPIVQTLAPVSPVAWIPFAIALVGIGSPAAVFVVFMAIFGSMTVSAVAAFDSVPEEMLKVGRSLGTSSTHMWTRVIIPAAAPDLMVMARMSFFAAWMAVLAGEMAGINSGLGYLIILGQQMYNMKLVMVGIITIGVLGFVIDRLLLLIQRRLLWWEYRR</sequence>
<dbReference type="Proteomes" id="UP000504724">
    <property type="component" value="Chromosome"/>
</dbReference>
<protein>
    <submittedName>
        <fullName evidence="9">ABC transporter permease</fullName>
    </submittedName>
</protein>
<dbReference type="PROSITE" id="PS50928">
    <property type="entry name" value="ABC_TM1"/>
    <property type="match status" value="1"/>
</dbReference>
<dbReference type="SUPFAM" id="SSF161098">
    <property type="entry name" value="MetI-like"/>
    <property type="match status" value="1"/>
</dbReference>
<keyword evidence="4 7" id="KW-0812">Transmembrane</keyword>
<dbReference type="PANTHER" id="PTHR30151">
    <property type="entry name" value="ALKANE SULFONATE ABC TRANSPORTER-RELATED, MEMBRANE SUBUNIT"/>
    <property type="match status" value="1"/>
</dbReference>
<reference evidence="9 10" key="1">
    <citation type="submission" date="2020-05" db="EMBL/GenBank/DDBJ databases">
        <title>Thiomicrorhabdus sediminis sp.nov. and Thiomicrorhabdus xiamenensis sp.nov., novel sulfur-oxidizing bacteria isolated from coastal sediment.</title>
        <authorList>
            <person name="Liu X."/>
        </authorList>
    </citation>
    <scope>NUCLEOTIDE SEQUENCE [LARGE SCALE GENOMIC DNA]</scope>
    <source>
        <strain evidence="9 10">G2</strain>
    </source>
</reference>
<keyword evidence="3" id="KW-1003">Cell membrane</keyword>
<evidence type="ECO:0000256" key="3">
    <source>
        <dbReference type="ARBA" id="ARBA00022475"/>
    </source>
</evidence>
<feature type="transmembrane region" description="Helical" evidence="7">
    <location>
        <begin position="171"/>
        <end position="192"/>
    </location>
</feature>
<dbReference type="AlphaFoldDB" id="A0A7D4T0Q3"/>
<dbReference type="InterPro" id="IPR035906">
    <property type="entry name" value="MetI-like_sf"/>
</dbReference>
<keyword evidence="10" id="KW-1185">Reference proteome</keyword>
<feature type="transmembrane region" description="Helical" evidence="7">
    <location>
        <begin position="44"/>
        <end position="63"/>
    </location>
</feature>
<feature type="transmembrane region" description="Helical" evidence="7">
    <location>
        <begin position="270"/>
        <end position="290"/>
    </location>
</feature>
<feature type="transmembrane region" description="Helical" evidence="7">
    <location>
        <begin position="145"/>
        <end position="165"/>
    </location>
</feature>
<evidence type="ECO:0000256" key="6">
    <source>
        <dbReference type="ARBA" id="ARBA00023136"/>
    </source>
</evidence>
<dbReference type="PANTHER" id="PTHR30151:SF0">
    <property type="entry name" value="ABC TRANSPORTER PERMEASE PROTEIN MJ0413-RELATED"/>
    <property type="match status" value="1"/>
</dbReference>
<evidence type="ECO:0000256" key="7">
    <source>
        <dbReference type="RuleBase" id="RU363032"/>
    </source>
</evidence>
<dbReference type="GO" id="GO:0055085">
    <property type="term" value="P:transmembrane transport"/>
    <property type="evidence" value="ECO:0007669"/>
    <property type="project" value="InterPro"/>
</dbReference>
<dbReference type="EMBL" id="CP054020">
    <property type="protein sequence ID" value="QKI88945.1"/>
    <property type="molecule type" value="Genomic_DNA"/>
</dbReference>
<evidence type="ECO:0000313" key="10">
    <source>
        <dbReference type="Proteomes" id="UP000504724"/>
    </source>
</evidence>
<keyword evidence="5 7" id="KW-1133">Transmembrane helix</keyword>
<dbReference type="Pfam" id="PF00528">
    <property type="entry name" value="BPD_transp_1"/>
    <property type="match status" value="1"/>
</dbReference>
<comment type="similarity">
    <text evidence="7">Belongs to the binding-protein-dependent transport system permease family.</text>
</comment>
<proteinExistence type="inferred from homology"/>
<feature type="transmembrane region" description="Helical" evidence="7">
    <location>
        <begin position="115"/>
        <end position="133"/>
    </location>
</feature>
<accession>A0A7D4T0Q3</accession>
<gene>
    <name evidence="9" type="ORF">HQN79_04855</name>
</gene>
<evidence type="ECO:0000256" key="4">
    <source>
        <dbReference type="ARBA" id="ARBA00022692"/>
    </source>
</evidence>